<dbReference type="InterPro" id="IPR044666">
    <property type="entry name" value="Cyclophilin_A-like"/>
</dbReference>
<organism evidence="5">
    <name type="scientific">candidate division WOR-3 bacterium</name>
    <dbReference type="NCBI Taxonomy" id="2052148"/>
    <lineage>
        <taxon>Bacteria</taxon>
        <taxon>Bacteria division WOR-3</taxon>
    </lineage>
</organism>
<keyword evidence="1 3" id="KW-0697">Rotamase</keyword>
<comment type="caution">
    <text evidence="5">The sequence shown here is derived from an EMBL/GenBank/DDBJ whole genome shotgun (WGS) entry which is preliminary data.</text>
</comment>
<feature type="domain" description="PPIase cyclophilin-type" evidence="4">
    <location>
        <begin position="46"/>
        <end position="181"/>
    </location>
</feature>
<dbReference type="CDD" id="cd00317">
    <property type="entry name" value="cyclophilin"/>
    <property type="match status" value="1"/>
</dbReference>
<dbReference type="InterPro" id="IPR029000">
    <property type="entry name" value="Cyclophilin-like_dom_sf"/>
</dbReference>
<name>A0A7C1RZA7_UNCW3</name>
<dbReference type="EMBL" id="DSKA01000196">
    <property type="protein sequence ID" value="HEE18438.1"/>
    <property type="molecule type" value="Genomic_DNA"/>
</dbReference>
<accession>A0A7C1RZA7</accession>
<evidence type="ECO:0000313" key="6">
    <source>
        <dbReference type="EMBL" id="HEE18438.1"/>
    </source>
</evidence>
<dbReference type="AlphaFoldDB" id="A0A7C1RZA7"/>
<dbReference type="EMBL" id="DSTU01000004">
    <property type="protein sequence ID" value="HFJ53501.1"/>
    <property type="molecule type" value="Genomic_DNA"/>
</dbReference>
<dbReference type="PANTHER" id="PTHR45625:SF4">
    <property type="entry name" value="PEPTIDYLPROLYL ISOMERASE DOMAIN AND WD REPEAT-CONTAINING PROTEIN 1"/>
    <property type="match status" value="1"/>
</dbReference>
<proteinExistence type="inferred from homology"/>
<comment type="similarity">
    <text evidence="3">Belongs to the cyclophilin-type PPIase family.</text>
</comment>
<dbReference type="GO" id="GO:0003755">
    <property type="term" value="F:peptidyl-prolyl cis-trans isomerase activity"/>
    <property type="evidence" value="ECO:0007669"/>
    <property type="project" value="UniProtKB-UniRule"/>
</dbReference>
<dbReference type="EMBL" id="DSLG01000008">
    <property type="protein sequence ID" value="HEA87662.1"/>
    <property type="molecule type" value="Genomic_DNA"/>
</dbReference>
<dbReference type="Pfam" id="PF00160">
    <property type="entry name" value="Pro_isomerase"/>
    <property type="match status" value="1"/>
</dbReference>
<comment type="catalytic activity">
    <reaction evidence="3">
        <text>[protein]-peptidylproline (omega=180) = [protein]-peptidylproline (omega=0)</text>
        <dbReference type="Rhea" id="RHEA:16237"/>
        <dbReference type="Rhea" id="RHEA-COMP:10747"/>
        <dbReference type="Rhea" id="RHEA-COMP:10748"/>
        <dbReference type="ChEBI" id="CHEBI:83833"/>
        <dbReference type="ChEBI" id="CHEBI:83834"/>
        <dbReference type="EC" id="5.2.1.8"/>
    </reaction>
</comment>
<gene>
    <name evidence="6" type="ORF">ENP62_02665</name>
    <name evidence="5" type="ORF">ENP94_06620</name>
    <name evidence="7" type="ORF">ENS16_02270</name>
</gene>
<dbReference type="EC" id="5.2.1.8" evidence="3"/>
<dbReference type="PROSITE" id="PS50072">
    <property type="entry name" value="CSA_PPIASE_2"/>
    <property type="match status" value="1"/>
</dbReference>
<evidence type="ECO:0000256" key="3">
    <source>
        <dbReference type="RuleBase" id="RU363019"/>
    </source>
</evidence>
<sequence>MIAVLFVGCGAPKKPGPAPADTTGTATPEPPGLLKDTLISTNLPEKLFITILVKDFGKIKVEMYTKDAPLNVTNVANLAIKGFYNGLTFHRIEPGFVVQGGDPKGDGTGGPGYTVPAEIKRKHEKGSMAMARLPDQVNPNLESSGSQFYFCLQPLPQLDGKYTVIGKIVEGMEVLEKIGQVRPPVVMERVFVTTE</sequence>
<evidence type="ECO:0000256" key="1">
    <source>
        <dbReference type="ARBA" id="ARBA00023110"/>
    </source>
</evidence>
<dbReference type="SUPFAM" id="SSF50891">
    <property type="entry name" value="Cyclophilin-like"/>
    <property type="match status" value="1"/>
</dbReference>
<dbReference type="PRINTS" id="PR00153">
    <property type="entry name" value="CSAPPISMRASE"/>
</dbReference>
<dbReference type="PANTHER" id="PTHR45625">
    <property type="entry name" value="PEPTIDYL-PROLYL CIS-TRANS ISOMERASE-RELATED"/>
    <property type="match status" value="1"/>
</dbReference>
<reference evidence="5" key="1">
    <citation type="journal article" date="2020" name="mSystems">
        <title>Genome- and Community-Level Interaction Insights into Carbon Utilization and Element Cycling Functions of Hydrothermarchaeota in Hydrothermal Sediment.</title>
        <authorList>
            <person name="Zhou Z."/>
            <person name="Liu Y."/>
            <person name="Xu W."/>
            <person name="Pan J."/>
            <person name="Luo Z.H."/>
            <person name="Li M."/>
        </authorList>
    </citation>
    <scope>NUCLEOTIDE SEQUENCE [LARGE SCALE GENOMIC DNA]</scope>
    <source>
        <strain evidence="6">SpSt-236</strain>
        <strain evidence="5">SpSt-265</strain>
        <strain evidence="7">SpSt-465</strain>
    </source>
</reference>
<evidence type="ECO:0000256" key="2">
    <source>
        <dbReference type="ARBA" id="ARBA00023235"/>
    </source>
</evidence>
<protein>
    <recommendedName>
        <fullName evidence="3">Peptidyl-prolyl cis-trans isomerase</fullName>
        <shortName evidence="3">PPIase</shortName>
        <ecNumber evidence="3">5.2.1.8</ecNumber>
    </recommendedName>
</protein>
<dbReference type="Gene3D" id="2.40.100.10">
    <property type="entry name" value="Cyclophilin-like"/>
    <property type="match status" value="1"/>
</dbReference>
<evidence type="ECO:0000313" key="5">
    <source>
        <dbReference type="EMBL" id="HEA87662.1"/>
    </source>
</evidence>
<keyword evidence="2 3" id="KW-0413">Isomerase</keyword>
<evidence type="ECO:0000259" key="4">
    <source>
        <dbReference type="PROSITE" id="PS50072"/>
    </source>
</evidence>
<comment type="function">
    <text evidence="3">PPIases accelerate the folding of proteins. It catalyzes the cis-trans isomerization of proline imidic peptide bonds in oligopeptides.</text>
</comment>
<dbReference type="InterPro" id="IPR002130">
    <property type="entry name" value="Cyclophilin-type_PPIase_dom"/>
</dbReference>
<evidence type="ECO:0000313" key="7">
    <source>
        <dbReference type="EMBL" id="HFJ53501.1"/>
    </source>
</evidence>